<feature type="compositionally biased region" description="Basic and acidic residues" evidence="1">
    <location>
        <begin position="89"/>
        <end position="103"/>
    </location>
</feature>
<accession>A0A674MB70</accession>
<feature type="compositionally biased region" description="Basic and acidic residues" evidence="1">
    <location>
        <begin position="61"/>
        <end position="78"/>
    </location>
</feature>
<reference evidence="2" key="2">
    <citation type="submission" date="2025-08" db="UniProtKB">
        <authorList>
            <consortium name="Ensembl"/>
        </authorList>
    </citation>
    <scope>IDENTIFICATION</scope>
</reference>
<dbReference type="InParanoid" id="A0A674MB70"/>
<evidence type="ECO:0000313" key="2">
    <source>
        <dbReference type="Ensembl" id="ENSTRUP00000058213.1"/>
    </source>
</evidence>
<evidence type="ECO:0000256" key="1">
    <source>
        <dbReference type="SAM" id="MobiDB-lite"/>
    </source>
</evidence>
<evidence type="ECO:0000313" key="3">
    <source>
        <dbReference type="Proteomes" id="UP000005226"/>
    </source>
</evidence>
<feature type="region of interest" description="Disordered" evidence="1">
    <location>
        <begin position="61"/>
        <end position="103"/>
    </location>
</feature>
<organism evidence="2 3">
    <name type="scientific">Takifugu rubripes</name>
    <name type="common">Japanese pufferfish</name>
    <name type="synonym">Fugu rubripes</name>
    <dbReference type="NCBI Taxonomy" id="31033"/>
    <lineage>
        <taxon>Eukaryota</taxon>
        <taxon>Metazoa</taxon>
        <taxon>Chordata</taxon>
        <taxon>Craniata</taxon>
        <taxon>Vertebrata</taxon>
        <taxon>Euteleostomi</taxon>
        <taxon>Actinopterygii</taxon>
        <taxon>Neopterygii</taxon>
        <taxon>Teleostei</taxon>
        <taxon>Neoteleostei</taxon>
        <taxon>Acanthomorphata</taxon>
        <taxon>Eupercaria</taxon>
        <taxon>Tetraodontiformes</taxon>
        <taxon>Tetradontoidea</taxon>
        <taxon>Tetraodontidae</taxon>
        <taxon>Takifugu</taxon>
    </lineage>
</organism>
<dbReference type="Ensembl" id="ENSTRUT00000063934.1">
    <property type="protein sequence ID" value="ENSTRUP00000058213.1"/>
    <property type="gene ID" value="ENSTRUG00000029774.1"/>
</dbReference>
<protein>
    <submittedName>
        <fullName evidence="2">Uncharacterized protein</fullName>
    </submittedName>
</protein>
<reference evidence="2" key="1">
    <citation type="journal article" date="2011" name="Genome Biol. Evol.">
        <title>Integration of the genetic map and genome assembly of fugu facilitates insights into distinct features of genome evolution in teleosts and mammals.</title>
        <authorList>
            <person name="Kai W."/>
            <person name="Kikuchi K."/>
            <person name="Tohari S."/>
            <person name="Chew A.K."/>
            <person name="Tay A."/>
            <person name="Fujiwara A."/>
            <person name="Hosoya S."/>
            <person name="Suetake H."/>
            <person name="Naruse K."/>
            <person name="Brenner S."/>
            <person name="Suzuki Y."/>
            <person name="Venkatesh B."/>
        </authorList>
    </citation>
    <scope>NUCLEOTIDE SEQUENCE [LARGE SCALE GENOMIC DNA]</scope>
</reference>
<reference evidence="2" key="3">
    <citation type="submission" date="2025-09" db="UniProtKB">
        <authorList>
            <consortium name="Ensembl"/>
        </authorList>
    </citation>
    <scope>IDENTIFICATION</scope>
</reference>
<dbReference type="AlphaFoldDB" id="A0A674MB70"/>
<dbReference type="Proteomes" id="UP000005226">
    <property type="component" value="Unplaced"/>
</dbReference>
<sequence length="103" mass="11930">LHSLKFLSKSASAVEHRQKLQAYLKSQYAHDQEYKVKPNIGMILILDKDIHQCVQYKRANSKKETEEFQHSCERHDEGTWSLPRSSSNGDRKSSGTKILKDKD</sequence>
<name>A0A674MB70_TAKRU</name>
<proteinExistence type="predicted"/>
<keyword evidence="3" id="KW-1185">Reference proteome</keyword>